<comment type="caution">
    <text evidence="2">The sequence shown here is derived from an EMBL/GenBank/DDBJ whole genome shotgun (WGS) entry which is preliminary data.</text>
</comment>
<feature type="compositionally biased region" description="Polar residues" evidence="1">
    <location>
        <begin position="62"/>
        <end position="77"/>
    </location>
</feature>
<dbReference type="EMBL" id="JAENGY010000534">
    <property type="protein sequence ID" value="KAG6960912.1"/>
    <property type="molecule type" value="Genomic_DNA"/>
</dbReference>
<feature type="region of interest" description="Disordered" evidence="1">
    <location>
        <begin position="54"/>
        <end position="77"/>
    </location>
</feature>
<organism evidence="2 3">
    <name type="scientific">Phytophthora aleatoria</name>
    <dbReference type="NCBI Taxonomy" id="2496075"/>
    <lineage>
        <taxon>Eukaryota</taxon>
        <taxon>Sar</taxon>
        <taxon>Stramenopiles</taxon>
        <taxon>Oomycota</taxon>
        <taxon>Peronosporomycetes</taxon>
        <taxon>Peronosporales</taxon>
        <taxon>Peronosporaceae</taxon>
        <taxon>Phytophthora</taxon>
    </lineage>
</organism>
<evidence type="ECO:0000313" key="2">
    <source>
        <dbReference type="EMBL" id="KAG6960912.1"/>
    </source>
</evidence>
<protein>
    <submittedName>
        <fullName evidence="2">Uncharacterized protein</fullName>
    </submittedName>
</protein>
<reference evidence="2" key="1">
    <citation type="submission" date="2021-01" db="EMBL/GenBank/DDBJ databases">
        <title>Phytophthora aleatoria, a newly-described species from Pinus radiata is distinct from Phytophthora cactorum isolates based on comparative genomics.</title>
        <authorList>
            <person name="Mcdougal R."/>
            <person name="Panda P."/>
            <person name="Williams N."/>
            <person name="Studholme D.J."/>
        </authorList>
    </citation>
    <scope>NUCLEOTIDE SEQUENCE</scope>
    <source>
        <strain evidence="2">NZFS 4037</strain>
    </source>
</reference>
<feature type="non-terminal residue" evidence="2">
    <location>
        <position position="1"/>
    </location>
</feature>
<name>A0A8J5M2G1_9STRA</name>
<feature type="region of interest" description="Disordered" evidence="1">
    <location>
        <begin position="1"/>
        <end position="36"/>
    </location>
</feature>
<evidence type="ECO:0000256" key="1">
    <source>
        <dbReference type="SAM" id="MobiDB-lite"/>
    </source>
</evidence>
<evidence type="ECO:0000313" key="3">
    <source>
        <dbReference type="Proteomes" id="UP000709295"/>
    </source>
</evidence>
<dbReference type="Proteomes" id="UP000709295">
    <property type="component" value="Unassembled WGS sequence"/>
</dbReference>
<accession>A0A8J5M2G1</accession>
<dbReference type="AlphaFoldDB" id="A0A8J5M2G1"/>
<gene>
    <name evidence="2" type="ORF">JG688_00009361</name>
</gene>
<sequence>VPITTNTLTIDPKSLPTANPAYLEGLGPQTPAGDNPELKKAMKELAGSFNSANYHTIDPHSLPTQDPASLDSRATATSPRRLLGLPAFYFSRHTRAPNRSRIQVSESIWVQSLGVGGLGGGTGDGGCGCDYDKSSGELHLKRWSGVW</sequence>
<proteinExistence type="predicted"/>
<keyword evidence="3" id="KW-1185">Reference proteome</keyword>